<proteinExistence type="predicted"/>
<sequence length="43" mass="4645">VTISTCETSFVDLGIFPGLLLPSHPVVQAEKFVMFVAAVPDRL</sequence>
<accession>A0A061QY90</accession>
<dbReference type="EMBL" id="GBEZ01022161">
    <property type="protein sequence ID" value="JAC64658.1"/>
    <property type="molecule type" value="Transcribed_RNA"/>
</dbReference>
<protein>
    <submittedName>
        <fullName evidence="1">Uncharacterized protein</fullName>
    </submittedName>
</protein>
<reference evidence="1" key="1">
    <citation type="submission" date="2014-05" db="EMBL/GenBank/DDBJ databases">
        <title>The transcriptome of the halophilic microalga Tetraselmis sp. GSL018 isolated from the Great Salt Lake, Utah.</title>
        <authorList>
            <person name="Jinkerson R.E."/>
            <person name="D'Adamo S."/>
            <person name="Posewitz M.C."/>
        </authorList>
    </citation>
    <scope>NUCLEOTIDE SEQUENCE</scope>
    <source>
        <strain evidence="1">GSL018</strain>
    </source>
</reference>
<feature type="non-terminal residue" evidence="1">
    <location>
        <position position="1"/>
    </location>
</feature>
<dbReference type="AlphaFoldDB" id="A0A061QY90"/>
<name>A0A061QY90_9CHLO</name>
<evidence type="ECO:0000313" key="1">
    <source>
        <dbReference type="EMBL" id="JAC64658.1"/>
    </source>
</evidence>
<gene>
    <name evidence="1" type="ORF">TSPGSL018_17833</name>
</gene>
<organism evidence="1">
    <name type="scientific">Tetraselmis sp. GSL018</name>
    <dbReference type="NCBI Taxonomy" id="582737"/>
    <lineage>
        <taxon>Eukaryota</taxon>
        <taxon>Viridiplantae</taxon>
        <taxon>Chlorophyta</taxon>
        <taxon>core chlorophytes</taxon>
        <taxon>Chlorodendrophyceae</taxon>
        <taxon>Chlorodendrales</taxon>
        <taxon>Chlorodendraceae</taxon>
        <taxon>Tetraselmis</taxon>
    </lineage>
</organism>